<dbReference type="EMBL" id="WLYK01000006">
    <property type="protein sequence ID" value="MTD15557.1"/>
    <property type="molecule type" value="Genomic_DNA"/>
</dbReference>
<reference evidence="2 3" key="1">
    <citation type="submission" date="2019-11" db="EMBL/GenBank/DDBJ databases">
        <authorList>
            <person name="Jiang L.-Q."/>
        </authorList>
    </citation>
    <scope>NUCLEOTIDE SEQUENCE [LARGE SCALE GENOMIC DNA]</scope>
    <source>
        <strain evidence="2 3">YIM 132087</strain>
    </source>
</reference>
<name>A0A7K1FN13_9ACTN</name>
<dbReference type="Proteomes" id="UP000460221">
    <property type="component" value="Unassembled WGS sequence"/>
</dbReference>
<dbReference type="PANTHER" id="PTHR43415">
    <property type="entry name" value="SPERMIDINE N(1)-ACETYLTRANSFERASE"/>
    <property type="match status" value="1"/>
</dbReference>
<dbReference type="InterPro" id="IPR016181">
    <property type="entry name" value="Acyl_CoA_acyltransferase"/>
</dbReference>
<evidence type="ECO:0000313" key="3">
    <source>
        <dbReference type="Proteomes" id="UP000460221"/>
    </source>
</evidence>
<keyword evidence="3" id="KW-1185">Reference proteome</keyword>
<dbReference type="RefSeq" id="WP_154769539.1">
    <property type="nucleotide sequence ID" value="NZ_WLYK01000006.1"/>
</dbReference>
<accession>A0A7K1FN13</accession>
<dbReference type="CDD" id="cd04301">
    <property type="entry name" value="NAT_SF"/>
    <property type="match status" value="1"/>
</dbReference>
<evidence type="ECO:0000259" key="1">
    <source>
        <dbReference type="PROSITE" id="PS51186"/>
    </source>
</evidence>
<dbReference type="PANTHER" id="PTHR43415:SF3">
    <property type="entry name" value="GNAT-FAMILY ACETYLTRANSFERASE"/>
    <property type="match status" value="1"/>
</dbReference>
<sequence>MLTGDNVVLRPPAAADADALYELAADLDSWEERVGQPPRALTRELFDERFDTAQRDRGADQVFVIESEGLVAGQCELFGVDHLARVSEVGIALLARARGRGLGTDAMRVLVEFAFTRLNLHRVHLSVLADNAAAVRSYLRVGFVQEGRRRESAWVRGQYVDEILMGLLRSEWAG</sequence>
<dbReference type="SUPFAM" id="SSF55729">
    <property type="entry name" value="Acyl-CoA N-acyltransferases (Nat)"/>
    <property type="match status" value="1"/>
</dbReference>
<gene>
    <name evidence="2" type="ORF">GIS00_16615</name>
</gene>
<dbReference type="Gene3D" id="3.40.630.30">
    <property type="match status" value="1"/>
</dbReference>
<proteinExistence type="predicted"/>
<evidence type="ECO:0000313" key="2">
    <source>
        <dbReference type="EMBL" id="MTD15557.1"/>
    </source>
</evidence>
<protein>
    <submittedName>
        <fullName evidence="2">GNAT family N-acetyltransferase</fullName>
    </submittedName>
</protein>
<feature type="domain" description="N-acetyltransferase" evidence="1">
    <location>
        <begin position="7"/>
        <end position="170"/>
    </location>
</feature>
<comment type="caution">
    <text evidence="2">The sequence shown here is derived from an EMBL/GenBank/DDBJ whole genome shotgun (WGS) entry which is preliminary data.</text>
</comment>
<dbReference type="Pfam" id="PF13302">
    <property type="entry name" value="Acetyltransf_3"/>
    <property type="match status" value="1"/>
</dbReference>
<dbReference type="PROSITE" id="PS51186">
    <property type="entry name" value="GNAT"/>
    <property type="match status" value="1"/>
</dbReference>
<dbReference type="InterPro" id="IPR000182">
    <property type="entry name" value="GNAT_dom"/>
</dbReference>
<dbReference type="GO" id="GO:0016747">
    <property type="term" value="F:acyltransferase activity, transferring groups other than amino-acyl groups"/>
    <property type="evidence" value="ECO:0007669"/>
    <property type="project" value="InterPro"/>
</dbReference>
<dbReference type="AlphaFoldDB" id="A0A7K1FN13"/>
<keyword evidence="2" id="KW-0808">Transferase</keyword>
<organism evidence="2 3">
    <name type="scientific">Nakamurella alba</name>
    <dbReference type="NCBI Taxonomy" id="2665158"/>
    <lineage>
        <taxon>Bacteria</taxon>
        <taxon>Bacillati</taxon>
        <taxon>Actinomycetota</taxon>
        <taxon>Actinomycetes</taxon>
        <taxon>Nakamurellales</taxon>
        <taxon>Nakamurellaceae</taxon>
        <taxon>Nakamurella</taxon>
    </lineage>
</organism>